<keyword evidence="4 5" id="KW-0472">Membrane</keyword>
<name>L9X0P1_9EURY</name>
<feature type="transmembrane region" description="Helical" evidence="5">
    <location>
        <begin position="40"/>
        <end position="60"/>
    </location>
</feature>
<dbReference type="eggNOG" id="arCOG02191">
    <property type="taxonomic scope" value="Archaea"/>
</dbReference>
<evidence type="ECO:0000256" key="3">
    <source>
        <dbReference type="ARBA" id="ARBA00022989"/>
    </source>
</evidence>
<feature type="transmembrane region" description="Helical" evidence="5">
    <location>
        <begin position="169"/>
        <end position="186"/>
    </location>
</feature>
<dbReference type="Proteomes" id="UP000011688">
    <property type="component" value="Unassembled WGS sequence"/>
</dbReference>
<dbReference type="STRING" id="1227497.C491_20292"/>
<feature type="transmembrane region" description="Helical" evidence="5">
    <location>
        <begin position="98"/>
        <end position="121"/>
    </location>
</feature>
<evidence type="ECO:0000256" key="1">
    <source>
        <dbReference type="ARBA" id="ARBA00004141"/>
    </source>
</evidence>
<sequence>MSVETAVEVATTIFVLTTMFSIGMELSLGQLLAALRKRRLMAKSLVVNLVAIPVLAYLLVRPLSVEAGYAAGIVLIAVAPGAPFGPKFAEIANGDIEFASGLMAVLGIVSVVTIPVSLALLLPGTVAVDPLAIGWMIFGIQLLPLLAGMGLDFRYSAVTNWLYPPVQRLSDLSFLFLLVLLLAAYSNEMLSLISTGTLFISVVIIAGSLLLGYVLGGPGRNTREVLATTTAARNAAIALFIATTSFSDPDVLMVVLAFSFIGVVLSGLLAGKWRRPVT</sequence>
<feature type="transmembrane region" description="Helical" evidence="5">
    <location>
        <begin position="225"/>
        <end position="246"/>
    </location>
</feature>
<dbReference type="GO" id="GO:0016020">
    <property type="term" value="C:membrane"/>
    <property type="evidence" value="ECO:0007669"/>
    <property type="project" value="UniProtKB-SubCell"/>
</dbReference>
<dbReference type="Gene3D" id="1.20.1530.20">
    <property type="match status" value="1"/>
</dbReference>
<feature type="transmembrane region" description="Helical" evidence="5">
    <location>
        <begin position="66"/>
        <end position="86"/>
    </location>
</feature>
<comment type="subcellular location">
    <subcellularLocation>
        <location evidence="1">Membrane</location>
        <topology evidence="1">Multi-pass membrane protein</topology>
    </subcellularLocation>
</comment>
<feature type="transmembrane region" description="Helical" evidence="5">
    <location>
        <begin position="192"/>
        <end position="213"/>
    </location>
</feature>
<evidence type="ECO:0000256" key="4">
    <source>
        <dbReference type="ARBA" id="ARBA00023136"/>
    </source>
</evidence>
<gene>
    <name evidence="6" type="ORF">C491_20292</name>
</gene>
<evidence type="ECO:0000313" key="7">
    <source>
        <dbReference type="Proteomes" id="UP000011688"/>
    </source>
</evidence>
<dbReference type="EMBL" id="AOIB01000038">
    <property type="protein sequence ID" value="ELY54168.1"/>
    <property type="molecule type" value="Genomic_DNA"/>
</dbReference>
<proteinExistence type="predicted"/>
<dbReference type="InterPro" id="IPR002657">
    <property type="entry name" value="BilAc:Na_symport/Acr3"/>
</dbReference>
<evidence type="ECO:0000256" key="5">
    <source>
        <dbReference type="SAM" id="Phobius"/>
    </source>
</evidence>
<feature type="transmembrane region" description="Helical" evidence="5">
    <location>
        <begin position="133"/>
        <end position="157"/>
    </location>
</feature>
<comment type="caution">
    <text evidence="6">The sequence shown here is derived from an EMBL/GenBank/DDBJ whole genome shotgun (WGS) entry which is preliminary data.</text>
</comment>
<dbReference type="PANTHER" id="PTHR10361">
    <property type="entry name" value="SODIUM-BILE ACID COTRANSPORTER"/>
    <property type="match status" value="1"/>
</dbReference>
<dbReference type="Pfam" id="PF01758">
    <property type="entry name" value="SBF"/>
    <property type="match status" value="1"/>
</dbReference>
<protein>
    <submittedName>
        <fullName evidence="6">Sodium symporter</fullName>
    </submittedName>
</protein>
<dbReference type="InterPro" id="IPR038770">
    <property type="entry name" value="Na+/solute_symporter_sf"/>
</dbReference>
<reference evidence="6 7" key="1">
    <citation type="journal article" date="2014" name="PLoS Genet.">
        <title>Phylogenetically driven sequencing of extremely halophilic archaea reveals strategies for static and dynamic osmo-response.</title>
        <authorList>
            <person name="Becker E.A."/>
            <person name="Seitzer P.M."/>
            <person name="Tritt A."/>
            <person name="Larsen D."/>
            <person name="Krusor M."/>
            <person name="Yao A.I."/>
            <person name="Wu D."/>
            <person name="Madern D."/>
            <person name="Eisen J.A."/>
            <person name="Darling A.E."/>
            <person name="Facciotti M.T."/>
        </authorList>
    </citation>
    <scope>NUCLEOTIDE SEQUENCE [LARGE SCALE GENOMIC DNA]</scope>
    <source>
        <strain evidence="6 7">DSM 10524</strain>
    </source>
</reference>
<dbReference type="InterPro" id="IPR004710">
    <property type="entry name" value="Bilac:Na_transpt"/>
</dbReference>
<evidence type="ECO:0000313" key="6">
    <source>
        <dbReference type="EMBL" id="ELY54168.1"/>
    </source>
</evidence>
<keyword evidence="3 5" id="KW-1133">Transmembrane helix</keyword>
<dbReference type="PATRIC" id="fig|1227497.3.peg.4159"/>
<feature type="transmembrane region" description="Helical" evidence="5">
    <location>
        <begin position="252"/>
        <end position="271"/>
    </location>
</feature>
<feature type="transmembrane region" description="Helical" evidence="5">
    <location>
        <begin position="6"/>
        <end position="28"/>
    </location>
</feature>
<keyword evidence="2 5" id="KW-0812">Transmembrane</keyword>
<evidence type="ECO:0000256" key="2">
    <source>
        <dbReference type="ARBA" id="ARBA00022692"/>
    </source>
</evidence>
<organism evidence="6 7">
    <name type="scientific">Natronococcus amylolyticus DSM 10524</name>
    <dbReference type="NCBI Taxonomy" id="1227497"/>
    <lineage>
        <taxon>Archaea</taxon>
        <taxon>Methanobacteriati</taxon>
        <taxon>Methanobacteriota</taxon>
        <taxon>Stenosarchaea group</taxon>
        <taxon>Halobacteria</taxon>
        <taxon>Halobacteriales</taxon>
        <taxon>Natrialbaceae</taxon>
        <taxon>Natronococcus</taxon>
    </lineage>
</organism>
<dbReference type="PANTHER" id="PTHR10361:SF28">
    <property type="entry name" value="P3 PROTEIN-RELATED"/>
    <property type="match status" value="1"/>
</dbReference>
<accession>L9X0P1</accession>
<keyword evidence="7" id="KW-1185">Reference proteome</keyword>
<dbReference type="AlphaFoldDB" id="L9X0P1"/>